<dbReference type="RefSeq" id="WP_227590294.1">
    <property type="nucleotide sequence ID" value="NZ_CP006842.1"/>
</dbReference>
<sequence length="118" mass="12176">MSRTDTSMATRSATTSGVRRWVTRAAVAAAGAGLLAGLAIPAASAAPMSQITRGDAVQCYIHHDVHAGPVYGGYTQGNCGAYPGEYFRGTGGFPGAYSLGQVFLPGGTSYSAWIDKVW</sequence>
<reference evidence="1 2" key="1">
    <citation type="journal article" date="2015" name="Int. J. Syst. Evol. Microbiol.">
        <title>Revisiting Corynebacterium glyciniphilum (ex Kubota et al., 1972) sp. nov., nom. rev., isolated from putrefied banana.</title>
        <authorList>
            <person name="Al-Dilaimi A."/>
            <person name="Bednarz H."/>
            <person name="Lomker A."/>
            <person name="Niehaus K."/>
            <person name="Kalinowski J."/>
            <person name="Ruckert C."/>
        </authorList>
    </citation>
    <scope>NUCLEOTIDE SEQUENCE [LARGE SCALE GENOMIC DNA]</scope>
    <source>
        <strain evidence="1">AJ 3170</strain>
    </source>
</reference>
<organism evidence="1 2">
    <name type="scientific">Corynebacterium glyciniphilum AJ 3170</name>
    <dbReference type="NCBI Taxonomy" id="1404245"/>
    <lineage>
        <taxon>Bacteria</taxon>
        <taxon>Bacillati</taxon>
        <taxon>Actinomycetota</taxon>
        <taxon>Actinomycetes</taxon>
        <taxon>Mycobacteriales</taxon>
        <taxon>Corynebacteriaceae</taxon>
        <taxon>Corynebacterium</taxon>
    </lineage>
</organism>
<dbReference type="InterPro" id="IPR006311">
    <property type="entry name" value="TAT_signal"/>
</dbReference>
<keyword evidence="2" id="KW-1185">Reference proteome</keyword>
<name>X5DVE5_9CORY</name>
<protein>
    <submittedName>
        <fullName evidence="1">Putative secreted protein</fullName>
    </submittedName>
</protein>
<dbReference type="eggNOG" id="ENOG5031S1G">
    <property type="taxonomic scope" value="Bacteria"/>
</dbReference>
<dbReference type="KEGG" id="cgy:CGLY_14170"/>
<gene>
    <name evidence="1" type="ORF">CGLY_14170</name>
</gene>
<accession>X5DVE5</accession>
<dbReference type="PROSITE" id="PS51318">
    <property type="entry name" value="TAT"/>
    <property type="match status" value="1"/>
</dbReference>
<dbReference type="AlphaFoldDB" id="X5DVE5"/>
<dbReference type="HOGENOM" id="CLU_167428_0_0_11"/>
<dbReference type="EMBL" id="CP006842">
    <property type="protein sequence ID" value="AHW65274.1"/>
    <property type="molecule type" value="Genomic_DNA"/>
</dbReference>
<proteinExistence type="predicted"/>
<dbReference type="Proteomes" id="UP000023703">
    <property type="component" value="Chromosome"/>
</dbReference>
<evidence type="ECO:0000313" key="1">
    <source>
        <dbReference type="EMBL" id="AHW65274.1"/>
    </source>
</evidence>
<evidence type="ECO:0000313" key="2">
    <source>
        <dbReference type="Proteomes" id="UP000023703"/>
    </source>
</evidence>